<reference evidence="1 2" key="1">
    <citation type="submission" date="2019-03" db="EMBL/GenBank/DDBJ databases">
        <title>Subsurface microbial communities from deep shales in Ohio and West Virginia, USA.</title>
        <authorList>
            <person name="Wrighton K."/>
        </authorList>
    </citation>
    <scope>NUCLEOTIDE SEQUENCE [LARGE SCALE GENOMIC DNA]</scope>
    <source>
        <strain evidence="1 2">MA284_T2</strain>
    </source>
</reference>
<dbReference type="RefSeq" id="WP_133516283.1">
    <property type="nucleotide sequence ID" value="NZ_SNWX01000040.1"/>
</dbReference>
<keyword evidence="1" id="KW-0808">Transferase</keyword>
<name>A0A4R6LEQ8_9FIRM</name>
<sequence length="183" mass="21684">MINHIHILGPSGSGTTTIGRKLSKEYNLAHFDADNYFWKPTDPPYQYLRSIEERRRLLKEDLEKESGWIISGSFCGWGDIFREEFDLVIYLWTPINVRLQRLRSREQKRFGSAVLPGGKMFERHQKFLDSAARYDYDQTEIRNKRTHEEWMQKLECPVLKIEGEKSVAEIMEIIKNKIEELES</sequence>
<dbReference type="AlphaFoldDB" id="A0A4R6LEQ8"/>
<dbReference type="OrthoDB" id="9800332at2"/>
<keyword evidence="1" id="KW-0418">Kinase</keyword>
<dbReference type="PANTHER" id="PTHR37816:SF2">
    <property type="entry name" value="DNA TOPOLOGY MODULATION PROTEIN FLAR-RELATED PROTEIN"/>
    <property type="match status" value="1"/>
</dbReference>
<evidence type="ECO:0000313" key="2">
    <source>
        <dbReference type="Proteomes" id="UP000295064"/>
    </source>
</evidence>
<dbReference type="InterPro" id="IPR052922">
    <property type="entry name" value="Cytidylate_Kinase-2"/>
</dbReference>
<proteinExistence type="predicted"/>
<evidence type="ECO:0000313" key="1">
    <source>
        <dbReference type="EMBL" id="TDO73039.1"/>
    </source>
</evidence>
<dbReference type="Pfam" id="PF13238">
    <property type="entry name" value="AAA_18"/>
    <property type="match status" value="1"/>
</dbReference>
<dbReference type="PRINTS" id="PR01100">
    <property type="entry name" value="SHIKIMTKNASE"/>
</dbReference>
<comment type="caution">
    <text evidence="1">The sequence shown here is derived from an EMBL/GenBank/DDBJ whole genome shotgun (WGS) entry which is preliminary data.</text>
</comment>
<dbReference type="InterPro" id="IPR027417">
    <property type="entry name" value="P-loop_NTPase"/>
</dbReference>
<gene>
    <name evidence="1" type="ORF">DFR79_1404</name>
</gene>
<dbReference type="Proteomes" id="UP000295064">
    <property type="component" value="Unassembled WGS sequence"/>
</dbReference>
<dbReference type="GO" id="GO:0016301">
    <property type="term" value="F:kinase activity"/>
    <property type="evidence" value="ECO:0007669"/>
    <property type="project" value="UniProtKB-KW"/>
</dbReference>
<dbReference type="SUPFAM" id="SSF52540">
    <property type="entry name" value="P-loop containing nucleoside triphosphate hydrolases"/>
    <property type="match status" value="1"/>
</dbReference>
<dbReference type="EMBL" id="SNWX01000040">
    <property type="protein sequence ID" value="TDO73039.1"/>
    <property type="molecule type" value="Genomic_DNA"/>
</dbReference>
<protein>
    <submittedName>
        <fullName evidence="1">Adenylate kinase family enzyme</fullName>
    </submittedName>
</protein>
<organism evidence="1 2">
    <name type="scientific">Halanaerobium saccharolyticum</name>
    <dbReference type="NCBI Taxonomy" id="43595"/>
    <lineage>
        <taxon>Bacteria</taxon>
        <taxon>Bacillati</taxon>
        <taxon>Bacillota</taxon>
        <taxon>Clostridia</taxon>
        <taxon>Halanaerobiales</taxon>
        <taxon>Halanaerobiaceae</taxon>
        <taxon>Halanaerobium</taxon>
    </lineage>
</organism>
<dbReference type="Gene3D" id="3.40.50.300">
    <property type="entry name" value="P-loop containing nucleotide triphosphate hydrolases"/>
    <property type="match status" value="1"/>
</dbReference>
<dbReference type="PANTHER" id="PTHR37816">
    <property type="entry name" value="YALI0E33011P"/>
    <property type="match status" value="1"/>
</dbReference>
<accession>A0A4R6LEQ8</accession>
<dbReference type="NCBIfam" id="NF004861">
    <property type="entry name" value="PRK06217.1"/>
    <property type="match status" value="1"/>
</dbReference>